<dbReference type="EMBL" id="JAQMWT010000343">
    <property type="protein sequence ID" value="KAJ8603917.1"/>
    <property type="molecule type" value="Genomic_DNA"/>
</dbReference>
<dbReference type="AlphaFoldDB" id="A0AAD7XJ55"/>
<feature type="compositionally biased region" description="Low complexity" evidence="1">
    <location>
        <begin position="710"/>
        <end position="721"/>
    </location>
</feature>
<feature type="compositionally biased region" description="Acidic residues" evidence="1">
    <location>
        <begin position="744"/>
        <end position="753"/>
    </location>
</feature>
<comment type="caution">
    <text evidence="3">The sequence shown here is derived from an EMBL/GenBank/DDBJ whole genome shotgun (WGS) entry which is preliminary data.</text>
</comment>
<evidence type="ECO:0000313" key="3">
    <source>
        <dbReference type="EMBL" id="KAJ8603917.1"/>
    </source>
</evidence>
<feature type="compositionally biased region" description="Basic residues" evidence="1">
    <location>
        <begin position="722"/>
        <end position="734"/>
    </location>
</feature>
<reference evidence="3" key="1">
    <citation type="submission" date="2023-01" db="EMBL/GenBank/DDBJ databases">
        <title>Metagenome sequencing of chrysophaentin producing Chrysophaeum taylorii.</title>
        <authorList>
            <person name="Davison J."/>
            <person name="Bewley C."/>
        </authorList>
    </citation>
    <scope>NUCLEOTIDE SEQUENCE</scope>
    <source>
        <strain evidence="3">NIES-1699</strain>
    </source>
</reference>
<proteinExistence type="predicted"/>
<dbReference type="Proteomes" id="UP001230188">
    <property type="component" value="Unassembled WGS sequence"/>
</dbReference>
<accession>A0AAD7XJ55</accession>
<sequence length="761" mass="84291">MFSKQRSFVVLVLTLCPRGLCYEIEITVGGVPRKLHFDAEDAFDDIATRFVEEHELRGGEGCSTGSCVASMLVTAMRQHVGDCAGSIAVDGSPCFNRVSIAGTVYRKQGAAEVKRQKLLLQRSEDVATRGRRRERTARAPCVPPYCEVECATVNADEEAQLAADFIADDPELSALTASDPEPRRCPGGRIFPIFIGIPATEVVSCVPRKYRGLHDSVRDLATPGEYVFGPSEEAEYKRAYREAYFGITKRKAGWDCLRHYEIVASGSLPLFDGNLDDCPSKTLAHWPKQLLKRLSQLHGVVAVETGRISVDATILDAGGEYAAAAAGLLAFARARLTTDALADYVLRATGHVNATNVLFLSSHPSPDYMRDMLLHGLRMRLGRGLVDFIRPAYMYAPASGADPAPRNVSAHATLYGHGFTYAHRLRDDAHHFVDRSRIEHRIRDHEFDVVVYGSVHRGMPFWPEVQATYSPNDLIFVDGEDEHGWCPWSAFDEFMEAWGEWRESHEGRMDKFRLMLRVCGEVERQLRLRLAHVQEVRPKGPRVVTDVARPGASISKWIPGLPRGKANYQGNEEARSSADLESASACLNEAMDFATEARKKLEGALGRGRETCESDDDRESRGPLGFEVSAADYVCYMVQMLGMVDAEFDAQRNLADELAERRDNASRAGFRRLEGLLSIVEVQPHVITETVDEIARIVATSDAIAADRATQQQQGTSPTPSQKKKPRRRRKKKSSSGTPQADVAADEEEEEPPPADSLPRS</sequence>
<keyword evidence="2" id="KW-0732">Signal</keyword>
<protein>
    <submittedName>
        <fullName evidence="3">Uncharacterized protein</fullName>
    </submittedName>
</protein>
<feature type="region of interest" description="Disordered" evidence="1">
    <location>
        <begin position="706"/>
        <end position="761"/>
    </location>
</feature>
<evidence type="ECO:0000256" key="1">
    <source>
        <dbReference type="SAM" id="MobiDB-lite"/>
    </source>
</evidence>
<keyword evidence="4" id="KW-1185">Reference proteome</keyword>
<gene>
    <name evidence="3" type="ORF">CTAYLR_009722</name>
</gene>
<evidence type="ECO:0000256" key="2">
    <source>
        <dbReference type="SAM" id="SignalP"/>
    </source>
</evidence>
<evidence type="ECO:0000313" key="4">
    <source>
        <dbReference type="Proteomes" id="UP001230188"/>
    </source>
</evidence>
<feature type="signal peptide" evidence="2">
    <location>
        <begin position="1"/>
        <end position="21"/>
    </location>
</feature>
<organism evidence="3 4">
    <name type="scientific">Chrysophaeum taylorii</name>
    <dbReference type="NCBI Taxonomy" id="2483200"/>
    <lineage>
        <taxon>Eukaryota</taxon>
        <taxon>Sar</taxon>
        <taxon>Stramenopiles</taxon>
        <taxon>Ochrophyta</taxon>
        <taxon>Pelagophyceae</taxon>
        <taxon>Pelagomonadales</taxon>
        <taxon>Pelagomonadaceae</taxon>
        <taxon>Chrysophaeum</taxon>
    </lineage>
</organism>
<name>A0AAD7XJ55_9STRA</name>
<feature type="chain" id="PRO_5042125091" evidence="2">
    <location>
        <begin position="22"/>
        <end position="761"/>
    </location>
</feature>